<dbReference type="Proteomes" id="UP000233551">
    <property type="component" value="Unassembled WGS sequence"/>
</dbReference>
<evidence type="ECO:0000313" key="3">
    <source>
        <dbReference type="EMBL" id="PKI67244.1"/>
    </source>
</evidence>
<sequence length="112" mass="12082">MKYTTALGAKQASNKAQPSQQQSWPSAKHNCPSSKADLRQSTTTPAASLASDSPTCNDSSNETGFLQIKRTATPRARYRKKQLHPSGNADLRQISTFGIASALHIQRTPPST</sequence>
<reference evidence="4" key="1">
    <citation type="journal article" date="2017" name="Plant J.">
        <title>The pomegranate (Punica granatum L.) genome and the genomics of punicalagin biosynthesis.</title>
        <authorList>
            <person name="Qin G."/>
            <person name="Xu C."/>
            <person name="Ming R."/>
            <person name="Tang H."/>
            <person name="Guyot R."/>
            <person name="Kramer E.M."/>
            <person name="Hu Y."/>
            <person name="Yi X."/>
            <person name="Qi Y."/>
            <person name="Xu X."/>
            <person name="Gao Z."/>
            <person name="Pan H."/>
            <person name="Jian J."/>
            <person name="Tian Y."/>
            <person name="Yue Z."/>
            <person name="Xu Y."/>
        </authorList>
    </citation>
    <scope>NUCLEOTIDE SEQUENCE [LARGE SCALE GENOMIC DNA]</scope>
    <source>
        <strain evidence="4">cv. Dabenzi</strain>
    </source>
</reference>
<dbReference type="Proteomes" id="UP000197138">
    <property type="component" value="Unassembled WGS sequence"/>
</dbReference>
<evidence type="ECO:0000313" key="5">
    <source>
        <dbReference type="Proteomes" id="UP000233551"/>
    </source>
</evidence>
<reference evidence="2" key="2">
    <citation type="submission" date="2017-06" db="EMBL/GenBank/DDBJ databases">
        <title>The pomegranate genome and the genomics of punicalagin biosynthesis.</title>
        <authorList>
            <person name="Xu C."/>
        </authorList>
    </citation>
    <scope>NUCLEOTIDE SEQUENCE [LARGE SCALE GENOMIC DNA]</scope>
    <source>
        <tissue evidence="2">Fresh leaf</tissue>
    </source>
</reference>
<gene>
    <name evidence="2" type="ORF">CDL15_Pgr024626</name>
    <name evidence="3" type="ORF">CRG98_012385</name>
</gene>
<evidence type="ECO:0000256" key="1">
    <source>
        <dbReference type="SAM" id="MobiDB-lite"/>
    </source>
</evidence>
<comment type="caution">
    <text evidence="2">The sequence shown here is derived from an EMBL/GenBank/DDBJ whole genome shotgun (WGS) entry which is preliminary data.</text>
</comment>
<accession>A0A218VSR4</accession>
<keyword evidence="5" id="KW-1185">Reference proteome</keyword>
<proteinExistence type="predicted"/>
<feature type="region of interest" description="Disordered" evidence="1">
    <location>
        <begin position="1"/>
        <end position="89"/>
    </location>
</feature>
<feature type="compositionally biased region" description="Polar residues" evidence="1">
    <location>
        <begin position="39"/>
        <end position="64"/>
    </location>
</feature>
<dbReference type="AlphaFoldDB" id="A0A218VSR4"/>
<evidence type="ECO:0000313" key="2">
    <source>
        <dbReference type="EMBL" id="OWM63061.1"/>
    </source>
</evidence>
<reference evidence="3 5" key="3">
    <citation type="submission" date="2017-11" db="EMBL/GenBank/DDBJ databases">
        <title>De-novo sequencing of pomegranate (Punica granatum L.) genome.</title>
        <authorList>
            <person name="Akparov Z."/>
            <person name="Amiraslanov A."/>
            <person name="Hajiyeva S."/>
            <person name="Abbasov M."/>
            <person name="Kaur K."/>
            <person name="Hamwieh A."/>
            <person name="Solovyev V."/>
            <person name="Salamov A."/>
            <person name="Braich B."/>
            <person name="Kosarev P."/>
            <person name="Mahmoud A."/>
            <person name="Hajiyev E."/>
            <person name="Babayeva S."/>
            <person name="Izzatullayeva V."/>
            <person name="Mammadov A."/>
            <person name="Mammadov A."/>
            <person name="Sharifova S."/>
            <person name="Ojaghi J."/>
            <person name="Eynullazada K."/>
            <person name="Bayramov B."/>
            <person name="Abdulazimova A."/>
            <person name="Shahmuradov I."/>
        </authorList>
    </citation>
    <scope>NUCLEOTIDE SEQUENCE [LARGE SCALE GENOMIC DNA]</scope>
    <source>
        <strain evidence="3">AG2017</strain>
        <strain evidence="5">cv. AG2017</strain>
        <tissue evidence="3">Leaf</tissue>
    </source>
</reference>
<feature type="compositionally biased region" description="Low complexity" evidence="1">
    <location>
        <begin position="17"/>
        <end position="26"/>
    </location>
</feature>
<protein>
    <submittedName>
        <fullName evidence="2">Uncharacterized protein</fullName>
    </submittedName>
</protein>
<name>A0A218VSR4_PUNGR</name>
<dbReference type="EMBL" id="MTKT01006212">
    <property type="protein sequence ID" value="OWM63061.1"/>
    <property type="molecule type" value="Genomic_DNA"/>
</dbReference>
<dbReference type="EMBL" id="PGOL01000625">
    <property type="protein sequence ID" value="PKI67244.1"/>
    <property type="molecule type" value="Genomic_DNA"/>
</dbReference>
<organism evidence="2 4">
    <name type="scientific">Punica granatum</name>
    <name type="common">Pomegranate</name>
    <dbReference type="NCBI Taxonomy" id="22663"/>
    <lineage>
        <taxon>Eukaryota</taxon>
        <taxon>Viridiplantae</taxon>
        <taxon>Streptophyta</taxon>
        <taxon>Embryophyta</taxon>
        <taxon>Tracheophyta</taxon>
        <taxon>Spermatophyta</taxon>
        <taxon>Magnoliopsida</taxon>
        <taxon>eudicotyledons</taxon>
        <taxon>Gunneridae</taxon>
        <taxon>Pentapetalae</taxon>
        <taxon>rosids</taxon>
        <taxon>malvids</taxon>
        <taxon>Myrtales</taxon>
        <taxon>Lythraceae</taxon>
        <taxon>Punica</taxon>
    </lineage>
</organism>
<evidence type="ECO:0000313" key="4">
    <source>
        <dbReference type="Proteomes" id="UP000197138"/>
    </source>
</evidence>